<dbReference type="InterPro" id="IPR034768">
    <property type="entry name" value="4FE4S_WBL"/>
</dbReference>
<name>A0A173LG29_9ACTN</name>
<protein>
    <recommendedName>
        <fullName evidence="1">4Fe-4S Wbl-type domain-containing protein</fullName>
    </recommendedName>
</protein>
<organism evidence="2 3">
    <name type="scientific">Dietzia timorensis</name>
    <dbReference type="NCBI Taxonomy" id="499555"/>
    <lineage>
        <taxon>Bacteria</taxon>
        <taxon>Bacillati</taxon>
        <taxon>Actinomycetota</taxon>
        <taxon>Actinomycetes</taxon>
        <taxon>Mycobacteriales</taxon>
        <taxon>Dietziaceae</taxon>
        <taxon>Dietzia</taxon>
    </lineage>
</organism>
<dbReference type="STRING" id="499555.BJL86_0449"/>
<dbReference type="KEGG" id="dtm:BJL86_0449"/>
<dbReference type="Pfam" id="PF02467">
    <property type="entry name" value="Whib"/>
    <property type="match status" value="1"/>
</dbReference>
<keyword evidence="3" id="KW-1185">Reference proteome</keyword>
<proteinExistence type="predicted"/>
<gene>
    <name evidence="2" type="ORF">BJL86_0449</name>
</gene>
<reference evidence="2 3" key="1">
    <citation type="submission" date="2016-06" db="EMBL/GenBank/DDBJ databases">
        <title>Complete genome sequence of a saline-alkali tolerant type strain Dietzia timorensis ID05-A0528T.</title>
        <authorList>
            <person name="Wu X."/>
        </authorList>
    </citation>
    <scope>NUCLEOTIDE SEQUENCE [LARGE SCALE GENOMIC DNA]</scope>
    <source>
        <strain evidence="2 3">ID05-A0528</strain>
    </source>
</reference>
<dbReference type="Proteomes" id="UP000186104">
    <property type="component" value="Chromosome"/>
</dbReference>
<evidence type="ECO:0000313" key="2">
    <source>
        <dbReference type="EMBL" id="ANI91256.1"/>
    </source>
</evidence>
<accession>A0A173LG29</accession>
<evidence type="ECO:0000259" key="1">
    <source>
        <dbReference type="PROSITE" id="PS51674"/>
    </source>
</evidence>
<dbReference type="RefSeq" id="WP_414836076.1">
    <property type="nucleotide sequence ID" value="NZ_LMTB01000129.1"/>
</dbReference>
<evidence type="ECO:0000313" key="3">
    <source>
        <dbReference type="Proteomes" id="UP000186104"/>
    </source>
</evidence>
<dbReference type="AlphaFoldDB" id="A0A173LG29"/>
<dbReference type="PROSITE" id="PS51674">
    <property type="entry name" value="4FE4S_WBL"/>
    <property type="match status" value="1"/>
</dbReference>
<sequence length="88" mass="9480">MLNRSNEWIDRAACAKHRADPCPPSCHHSKVAAYAAEYCRGCPVVRECAADALERGDISVVRAGVYLGTRGRRQAPGARRALASIANS</sequence>
<dbReference type="EMBL" id="CP015961">
    <property type="protein sequence ID" value="ANI91256.1"/>
    <property type="molecule type" value="Genomic_DNA"/>
</dbReference>
<feature type="domain" description="4Fe-4S Wbl-type" evidence="1">
    <location>
        <begin position="13"/>
        <end position="72"/>
    </location>
</feature>